<dbReference type="PANTHER" id="PTHR24221:SF620">
    <property type="entry name" value="ABC TRANSMEMBRANE TYPE-1 DOMAIN-CONTAINING PROTEIN"/>
    <property type="match status" value="1"/>
</dbReference>
<dbReference type="CDD" id="cd18578">
    <property type="entry name" value="ABC_6TM_Pgp_ABCB1_D2_like"/>
    <property type="match status" value="1"/>
</dbReference>
<feature type="transmembrane region" description="Helical" evidence="5">
    <location>
        <begin position="234"/>
        <end position="254"/>
    </location>
</feature>
<name>A0A7R9WUM9_9STRA</name>
<keyword evidence="3 5" id="KW-1133">Transmembrane helix</keyword>
<keyword evidence="4 5" id="KW-0472">Membrane</keyword>
<evidence type="ECO:0000256" key="1">
    <source>
        <dbReference type="ARBA" id="ARBA00004141"/>
    </source>
</evidence>
<gene>
    <name evidence="7" type="ORF">CAUS1442_LOCUS8246</name>
</gene>
<dbReference type="InterPro" id="IPR039421">
    <property type="entry name" value="Type_1_exporter"/>
</dbReference>
<feature type="transmembrane region" description="Helical" evidence="5">
    <location>
        <begin position="124"/>
        <end position="143"/>
    </location>
</feature>
<evidence type="ECO:0000313" key="7">
    <source>
        <dbReference type="EMBL" id="CAD8336118.1"/>
    </source>
</evidence>
<evidence type="ECO:0000256" key="2">
    <source>
        <dbReference type="ARBA" id="ARBA00022692"/>
    </source>
</evidence>
<dbReference type="EMBL" id="HBEF01013125">
    <property type="protein sequence ID" value="CAD8336118.1"/>
    <property type="molecule type" value="Transcribed_RNA"/>
</dbReference>
<dbReference type="PANTHER" id="PTHR24221">
    <property type="entry name" value="ATP-BINDING CASSETTE SUB-FAMILY B"/>
    <property type="match status" value="1"/>
</dbReference>
<dbReference type="AlphaFoldDB" id="A0A7R9WUM9"/>
<dbReference type="InterPro" id="IPR011527">
    <property type="entry name" value="ABC1_TM_dom"/>
</dbReference>
<feature type="transmembrane region" description="Helical" evidence="5">
    <location>
        <begin position="266"/>
        <end position="284"/>
    </location>
</feature>
<keyword evidence="2 5" id="KW-0812">Transmembrane</keyword>
<comment type="subcellular location">
    <subcellularLocation>
        <location evidence="1">Membrane</location>
        <topology evidence="1">Multi-pass membrane protein</topology>
    </subcellularLocation>
</comment>
<dbReference type="Gene3D" id="1.20.1560.10">
    <property type="entry name" value="ABC transporter type 1, transmembrane domain"/>
    <property type="match status" value="1"/>
</dbReference>
<dbReference type="GO" id="GO:0005524">
    <property type="term" value="F:ATP binding"/>
    <property type="evidence" value="ECO:0007669"/>
    <property type="project" value="InterPro"/>
</dbReference>
<evidence type="ECO:0000256" key="4">
    <source>
        <dbReference type="ARBA" id="ARBA00023136"/>
    </source>
</evidence>
<organism evidence="7">
    <name type="scientific">Craspedostauros australis</name>
    <dbReference type="NCBI Taxonomy" id="1486917"/>
    <lineage>
        <taxon>Eukaryota</taxon>
        <taxon>Sar</taxon>
        <taxon>Stramenopiles</taxon>
        <taxon>Ochrophyta</taxon>
        <taxon>Bacillariophyta</taxon>
        <taxon>Bacillariophyceae</taxon>
        <taxon>Bacillariophycidae</taxon>
        <taxon>Naviculales</taxon>
        <taxon>Naviculaceae</taxon>
        <taxon>Craspedostauros</taxon>
    </lineage>
</organism>
<reference evidence="7" key="1">
    <citation type="submission" date="2021-01" db="EMBL/GenBank/DDBJ databases">
        <authorList>
            <person name="Corre E."/>
            <person name="Pelletier E."/>
            <person name="Niang G."/>
            <person name="Scheremetjew M."/>
            <person name="Finn R."/>
            <person name="Kale V."/>
            <person name="Holt S."/>
            <person name="Cochrane G."/>
            <person name="Meng A."/>
            <person name="Brown T."/>
            <person name="Cohen L."/>
        </authorList>
    </citation>
    <scope>NUCLEOTIDE SEQUENCE</scope>
    <source>
        <strain evidence="7">CCMP3328</strain>
    </source>
</reference>
<evidence type="ECO:0000256" key="5">
    <source>
        <dbReference type="SAM" id="Phobius"/>
    </source>
</evidence>
<dbReference type="GO" id="GO:0016020">
    <property type="term" value="C:membrane"/>
    <property type="evidence" value="ECO:0007669"/>
    <property type="project" value="UniProtKB-SubCell"/>
</dbReference>
<sequence>MVELLYTPIERCDESAGIFPDGNITDCQEYFDDEADDMKELSINVFIGVIGVICSSLFGNVLLFYGFGTATERMNKRVRDSTFESLVRQEVSWFDVRPVGVITSQISDDAAMIHSFSGEPIRTLVMNCASVLVGLVFAFYYMWPFALMTLAILPFMAFGAEAEMAMYLGEDEGDESAFDENSSGGIVVEALMNIRTVASLVVEKDRHEHYATALEHELPNEFAKNFVKGSTAGLGQFVQMWGMALMFWWGGWLLNNYSGTFELRDFLISMFTFLFSLSGLSFAMQGITDRVKANKAAERIFGLIDRESLIDPLSDEGKKLN</sequence>
<dbReference type="Pfam" id="PF00664">
    <property type="entry name" value="ABC_membrane"/>
    <property type="match status" value="1"/>
</dbReference>
<evidence type="ECO:0000259" key="6">
    <source>
        <dbReference type="PROSITE" id="PS50929"/>
    </source>
</evidence>
<protein>
    <recommendedName>
        <fullName evidence="6">ABC transmembrane type-1 domain-containing protein</fullName>
    </recommendedName>
</protein>
<dbReference type="PROSITE" id="PS50929">
    <property type="entry name" value="ABC_TM1F"/>
    <property type="match status" value="1"/>
</dbReference>
<proteinExistence type="predicted"/>
<accession>A0A7R9WUM9</accession>
<feature type="domain" description="ABC transmembrane type-1" evidence="6">
    <location>
        <begin position="45"/>
        <end position="292"/>
    </location>
</feature>
<dbReference type="GO" id="GO:0140359">
    <property type="term" value="F:ABC-type transporter activity"/>
    <property type="evidence" value="ECO:0007669"/>
    <property type="project" value="InterPro"/>
</dbReference>
<evidence type="ECO:0000256" key="3">
    <source>
        <dbReference type="ARBA" id="ARBA00022989"/>
    </source>
</evidence>
<dbReference type="InterPro" id="IPR036640">
    <property type="entry name" value="ABC1_TM_sf"/>
</dbReference>
<dbReference type="SUPFAM" id="SSF90123">
    <property type="entry name" value="ABC transporter transmembrane region"/>
    <property type="match status" value="1"/>
</dbReference>
<feature type="transmembrane region" description="Helical" evidence="5">
    <location>
        <begin position="45"/>
        <end position="67"/>
    </location>
</feature>